<reference evidence="3" key="1">
    <citation type="submission" date="2023-07" db="EMBL/GenBank/DDBJ databases">
        <authorList>
            <consortium name="CYATHOMIX"/>
        </authorList>
    </citation>
    <scope>NUCLEOTIDE SEQUENCE</scope>
    <source>
        <strain evidence="3">N/A</strain>
    </source>
</reference>
<dbReference type="Pfam" id="PF16188">
    <property type="entry name" value="Peptidase_M24_C"/>
    <property type="match status" value="1"/>
</dbReference>
<evidence type="ECO:0000313" key="3">
    <source>
        <dbReference type="EMBL" id="CAJ0606207.1"/>
    </source>
</evidence>
<dbReference type="EMBL" id="CATQJL010000316">
    <property type="protein sequence ID" value="CAJ0606207.1"/>
    <property type="molecule type" value="Genomic_DNA"/>
</dbReference>
<organism evidence="3 4">
    <name type="scientific">Cylicocyclus nassatus</name>
    <name type="common">Nematode worm</name>
    <dbReference type="NCBI Taxonomy" id="53992"/>
    <lineage>
        <taxon>Eukaryota</taxon>
        <taxon>Metazoa</taxon>
        <taxon>Ecdysozoa</taxon>
        <taxon>Nematoda</taxon>
        <taxon>Chromadorea</taxon>
        <taxon>Rhabditida</taxon>
        <taxon>Rhabditina</taxon>
        <taxon>Rhabditomorpha</taxon>
        <taxon>Strongyloidea</taxon>
        <taxon>Strongylidae</taxon>
        <taxon>Cylicocyclus</taxon>
    </lineage>
</organism>
<sequence length="233" mass="26004">MIRDSAGLASFLMQLEGDLLAGRTMSEIEAAAKIDKLRSTSDNYVDLRNGTTDVTHTVWISKDKTIPKEFTRDNTIVHKGHINLLGDPLDTLTRSPFWRSGLDFGHRTGYGVGYFLNMHEGPATIGYQQAAGGIQLWVREGMVLTIELGYCVEGKWGIRIENCYEVVEATVPSGADFLGFKTLTLIPIQTSLIGKSMLTNKEIEWRNAHHDTVLATTGDFLQKANKKQKQWND</sequence>
<dbReference type="SUPFAM" id="SSF55920">
    <property type="entry name" value="Creatinase/aminopeptidase"/>
    <property type="match status" value="1"/>
</dbReference>
<accession>A0AA36H9L9</accession>
<feature type="domain" description="Peptidase M24" evidence="1">
    <location>
        <begin position="47"/>
        <end position="167"/>
    </location>
</feature>
<dbReference type="InterPro" id="IPR036005">
    <property type="entry name" value="Creatinase/aminopeptidase-like"/>
</dbReference>
<evidence type="ECO:0000313" key="4">
    <source>
        <dbReference type="Proteomes" id="UP001176961"/>
    </source>
</evidence>
<feature type="domain" description="Peptidase M24 C-terminal" evidence="2">
    <location>
        <begin position="177"/>
        <end position="231"/>
    </location>
</feature>
<evidence type="ECO:0000259" key="2">
    <source>
        <dbReference type="Pfam" id="PF16188"/>
    </source>
</evidence>
<proteinExistence type="predicted"/>
<dbReference type="PANTHER" id="PTHR43763:SF6">
    <property type="entry name" value="XAA-PRO AMINOPEPTIDASE 1"/>
    <property type="match status" value="1"/>
</dbReference>
<evidence type="ECO:0000259" key="1">
    <source>
        <dbReference type="Pfam" id="PF00557"/>
    </source>
</evidence>
<dbReference type="InterPro" id="IPR050422">
    <property type="entry name" value="X-Pro_aminopeptidase_P"/>
</dbReference>
<dbReference type="PANTHER" id="PTHR43763">
    <property type="entry name" value="XAA-PRO AMINOPEPTIDASE 1"/>
    <property type="match status" value="1"/>
</dbReference>
<keyword evidence="4" id="KW-1185">Reference proteome</keyword>
<dbReference type="InterPro" id="IPR032416">
    <property type="entry name" value="Peptidase_M24_C"/>
</dbReference>
<protein>
    <submittedName>
        <fullName evidence="3">Uncharacterized protein</fullName>
    </submittedName>
</protein>
<dbReference type="Pfam" id="PF00557">
    <property type="entry name" value="Peptidase_M24"/>
    <property type="match status" value="1"/>
</dbReference>
<dbReference type="Proteomes" id="UP001176961">
    <property type="component" value="Unassembled WGS sequence"/>
</dbReference>
<dbReference type="AlphaFoldDB" id="A0AA36H9L9"/>
<dbReference type="InterPro" id="IPR000994">
    <property type="entry name" value="Pept_M24"/>
</dbReference>
<name>A0AA36H9L9_CYLNA</name>
<gene>
    <name evidence="3" type="ORF">CYNAS_LOCUS18190</name>
</gene>
<comment type="caution">
    <text evidence="3">The sequence shown here is derived from an EMBL/GenBank/DDBJ whole genome shotgun (WGS) entry which is preliminary data.</text>
</comment>
<dbReference type="Gene3D" id="3.90.230.10">
    <property type="entry name" value="Creatinase/methionine aminopeptidase superfamily"/>
    <property type="match status" value="1"/>
</dbReference>